<dbReference type="OrthoDB" id="413520at2759"/>
<organism evidence="2 3">
    <name type="scientific">Micromonas commoda (strain RCC299 / NOUM17 / CCMP2709)</name>
    <name type="common">Picoplanktonic green alga</name>
    <dbReference type="NCBI Taxonomy" id="296587"/>
    <lineage>
        <taxon>Eukaryota</taxon>
        <taxon>Viridiplantae</taxon>
        <taxon>Chlorophyta</taxon>
        <taxon>Mamiellophyceae</taxon>
        <taxon>Mamiellales</taxon>
        <taxon>Mamiellaceae</taxon>
        <taxon>Micromonas</taxon>
    </lineage>
</organism>
<dbReference type="RefSeq" id="XP_002504504.1">
    <property type="nucleotide sequence ID" value="XM_002504458.1"/>
</dbReference>
<dbReference type="EMBL" id="CP001329">
    <property type="protein sequence ID" value="ACO65762.1"/>
    <property type="molecule type" value="Genomic_DNA"/>
</dbReference>
<dbReference type="KEGG" id="mis:MICPUN_61152"/>
<feature type="compositionally biased region" description="Low complexity" evidence="1">
    <location>
        <begin position="1"/>
        <end position="18"/>
    </location>
</feature>
<sequence>MPASALVASGCAASAAPPHRAGIARTRRRRETSGPSFTSSAARISVATLAIHCVVVAASDGGERDGGSRRVPRPDPGKSSSRTCVGPPDTETTALAVVRDTPLSPLMGRLRQKHREFDYPTIGLITLDQEWDRSGVGTGAAVWDSAELLARYMATSGAARAFNPDALRDETHGHGGSSSEDPSETRMDADAAALARDWWAGAVVVELGGGLGLASMVAARMGATVLCTDGDDMVVDMCARNVRANGLAAADSIDPSIDSSTRRGSVEVARLAWGDEEDVAAAEAWVAAARGIEPGTKGCAKAYPDVLLLADVVYGEHPDAWRGLVRTIAALAGPGTAVLLSHTRRGDVKGAQRKFFDWLKDAGFVVEAVERWKGTRDGFASLTLLYRAYRYGSTTLGRSYSVVK</sequence>
<keyword evidence="3" id="KW-1185">Reference proteome</keyword>
<proteinExistence type="predicted"/>
<dbReference type="Proteomes" id="UP000002009">
    <property type="component" value="Chromosome 9"/>
</dbReference>
<accession>C1EBQ4</accession>
<dbReference type="FunCoup" id="C1EBQ4">
    <property type="interactions" value="1539"/>
</dbReference>
<dbReference type="InterPro" id="IPR029063">
    <property type="entry name" value="SAM-dependent_MTases_sf"/>
</dbReference>
<dbReference type="InterPro" id="IPR019410">
    <property type="entry name" value="Methyltransf_16"/>
</dbReference>
<reference evidence="2 3" key="1">
    <citation type="journal article" date="2009" name="Science">
        <title>Green evolution and dynamic adaptations revealed by genomes of the marine picoeukaryotes Micromonas.</title>
        <authorList>
            <person name="Worden A.Z."/>
            <person name="Lee J.H."/>
            <person name="Mock T."/>
            <person name="Rouze P."/>
            <person name="Simmons M.P."/>
            <person name="Aerts A.L."/>
            <person name="Allen A.E."/>
            <person name="Cuvelier M.L."/>
            <person name="Derelle E."/>
            <person name="Everett M.V."/>
            <person name="Foulon E."/>
            <person name="Grimwood J."/>
            <person name="Gundlach H."/>
            <person name="Henrissat B."/>
            <person name="Napoli C."/>
            <person name="McDonald S.M."/>
            <person name="Parker M.S."/>
            <person name="Rombauts S."/>
            <person name="Salamov A."/>
            <person name="Von Dassow P."/>
            <person name="Badger J.H."/>
            <person name="Coutinho P.M."/>
            <person name="Demir E."/>
            <person name="Dubchak I."/>
            <person name="Gentemann C."/>
            <person name="Eikrem W."/>
            <person name="Gready J.E."/>
            <person name="John U."/>
            <person name="Lanier W."/>
            <person name="Lindquist E.A."/>
            <person name="Lucas S."/>
            <person name="Mayer K.F."/>
            <person name="Moreau H."/>
            <person name="Not F."/>
            <person name="Otillar R."/>
            <person name="Panaud O."/>
            <person name="Pangilinan J."/>
            <person name="Paulsen I."/>
            <person name="Piegu B."/>
            <person name="Poliakov A."/>
            <person name="Robbens S."/>
            <person name="Schmutz J."/>
            <person name="Toulza E."/>
            <person name="Wyss T."/>
            <person name="Zelensky A."/>
            <person name="Zhou K."/>
            <person name="Armbrust E.V."/>
            <person name="Bhattacharya D."/>
            <person name="Goodenough U.W."/>
            <person name="Van de Peer Y."/>
            <person name="Grigoriev I.V."/>
        </authorList>
    </citation>
    <scope>NUCLEOTIDE SEQUENCE [LARGE SCALE GENOMIC DNA]</scope>
    <source>
        <strain evidence="3">RCC299 / NOUM17</strain>
    </source>
</reference>
<dbReference type="OMA" id="ADDGERC"/>
<dbReference type="Pfam" id="PF10294">
    <property type="entry name" value="Methyltransf_16"/>
    <property type="match status" value="1"/>
</dbReference>
<gene>
    <name evidence="2" type="ORF">MICPUN_61152</name>
</gene>
<dbReference type="PANTHER" id="PTHR14614">
    <property type="entry name" value="HEPATOCELLULAR CARCINOMA-ASSOCIATED ANTIGEN"/>
    <property type="match status" value="1"/>
</dbReference>
<feature type="region of interest" description="Disordered" evidence="1">
    <location>
        <begin position="61"/>
        <end position="90"/>
    </location>
</feature>
<name>C1EBQ4_MICCC</name>
<feature type="region of interest" description="Disordered" evidence="1">
    <location>
        <begin position="166"/>
        <end position="186"/>
    </location>
</feature>
<dbReference type="STRING" id="296587.C1EBQ4"/>
<feature type="compositionally biased region" description="Basic and acidic residues" evidence="1">
    <location>
        <begin position="61"/>
        <end position="76"/>
    </location>
</feature>
<dbReference type="InParanoid" id="C1EBQ4"/>
<protein>
    <submittedName>
        <fullName evidence="2">Uncharacterized protein</fullName>
    </submittedName>
</protein>
<evidence type="ECO:0000313" key="3">
    <source>
        <dbReference type="Proteomes" id="UP000002009"/>
    </source>
</evidence>
<dbReference type="Gene3D" id="3.40.50.150">
    <property type="entry name" value="Vaccinia Virus protein VP39"/>
    <property type="match status" value="1"/>
</dbReference>
<feature type="region of interest" description="Disordered" evidence="1">
    <location>
        <begin position="1"/>
        <end position="38"/>
    </location>
</feature>
<dbReference type="SUPFAM" id="SSF53335">
    <property type="entry name" value="S-adenosyl-L-methionine-dependent methyltransferases"/>
    <property type="match status" value="1"/>
</dbReference>
<dbReference type="GeneID" id="8246062"/>
<dbReference type="AlphaFoldDB" id="C1EBQ4"/>
<evidence type="ECO:0000256" key="1">
    <source>
        <dbReference type="SAM" id="MobiDB-lite"/>
    </source>
</evidence>
<evidence type="ECO:0000313" key="2">
    <source>
        <dbReference type="EMBL" id="ACO65762.1"/>
    </source>
</evidence>